<accession>W7I5L9</accession>
<feature type="compositionally biased region" description="Basic residues" evidence="1">
    <location>
        <begin position="43"/>
        <end position="57"/>
    </location>
</feature>
<feature type="compositionally biased region" description="Low complexity" evidence="1">
    <location>
        <begin position="28"/>
        <end position="39"/>
    </location>
</feature>
<proteinExistence type="predicted"/>
<feature type="region of interest" description="Disordered" evidence="1">
    <location>
        <begin position="28"/>
        <end position="73"/>
    </location>
</feature>
<keyword evidence="3" id="KW-1185">Reference proteome</keyword>
<dbReference type="Proteomes" id="UP000024837">
    <property type="component" value="Unassembled WGS sequence"/>
</dbReference>
<dbReference type="AlphaFoldDB" id="W7I5L9"/>
<sequence length="73" mass="8023">MAHFKPTQRKNGGIVLSMRANFDLAVPDTAAPAVDPPVDQKQHTYKQHSSQRKRHHSSFSPPAAAGAKPSRKH</sequence>
<reference evidence="2 3" key="1">
    <citation type="submission" date="2013-05" db="EMBL/GenBank/DDBJ databases">
        <title>Drechslerella stenobrocha genome reveals carnivorous origination and mechanical trapping mechanism of predatory fungi.</title>
        <authorList>
            <person name="Liu X."/>
            <person name="Zhang W."/>
            <person name="Liu K."/>
        </authorList>
    </citation>
    <scope>NUCLEOTIDE SEQUENCE [LARGE SCALE GENOMIC DNA]</scope>
    <source>
        <strain evidence="2 3">248</strain>
    </source>
</reference>
<name>W7I5L9_9PEZI</name>
<dbReference type="EMBL" id="KI966408">
    <property type="protein sequence ID" value="EWC47762.1"/>
    <property type="molecule type" value="Genomic_DNA"/>
</dbReference>
<gene>
    <name evidence="2" type="ORF">DRE_02962</name>
</gene>
<evidence type="ECO:0000256" key="1">
    <source>
        <dbReference type="SAM" id="MobiDB-lite"/>
    </source>
</evidence>
<evidence type="ECO:0000313" key="2">
    <source>
        <dbReference type="EMBL" id="EWC47762.1"/>
    </source>
</evidence>
<evidence type="ECO:0000313" key="3">
    <source>
        <dbReference type="Proteomes" id="UP000024837"/>
    </source>
</evidence>
<dbReference type="HOGENOM" id="CLU_2739950_0_0_1"/>
<organism evidence="2 3">
    <name type="scientific">Drechslerella stenobrocha 248</name>
    <dbReference type="NCBI Taxonomy" id="1043628"/>
    <lineage>
        <taxon>Eukaryota</taxon>
        <taxon>Fungi</taxon>
        <taxon>Dikarya</taxon>
        <taxon>Ascomycota</taxon>
        <taxon>Pezizomycotina</taxon>
        <taxon>Orbiliomycetes</taxon>
        <taxon>Orbiliales</taxon>
        <taxon>Orbiliaceae</taxon>
        <taxon>Drechslerella</taxon>
    </lineage>
</organism>
<protein>
    <submittedName>
        <fullName evidence="2">Uncharacterized protein</fullName>
    </submittedName>
</protein>